<dbReference type="InterPro" id="IPR019835">
    <property type="entry name" value="SWIB_domain"/>
</dbReference>
<proteinExistence type="predicted"/>
<dbReference type="SMART" id="SM00151">
    <property type="entry name" value="SWIB"/>
    <property type="match status" value="1"/>
</dbReference>
<dbReference type="InterPro" id="IPR003121">
    <property type="entry name" value="SWIB_MDM2_domain"/>
</dbReference>
<accession>A0A498SAI9</accession>
<dbReference type="CDD" id="cd02440">
    <property type="entry name" value="AdoMet_MTases"/>
    <property type="match status" value="1"/>
</dbReference>
<dbReference type="Gene3D" id="1.10.245.10">
    <property type="entry name" value="SWIB/MDM2 domain"/>
    <property type="match status" value="1"/>
</dbReference>
<dbReference type="Pfam" id="PF08242">
    <property type="entry name" value="Methyltransf_12"/>
    <property type="match status" value="1"/>
</dbReference>
<dbReference type="Gene3D" id="3.40.50.150">
    <property type="entry name" value="Vaccinia Virus protein VP39"/>
    <property type="match status" value="1"/>
</dbReference>
<feature type="region of interest" description="Disordered" evidence="1">
    <location>
        <begin position="24"/>
        <end position="59"/>
    </location>
</feature>
<dbReference type="STRING" id="6277.A0A498SAI9"/>
<dbReference type="EMBL" id="UPTC01000175">
    <property type="protein sequence ID" value="VBB27054.1"/>
    <property type="molecule type" value="Genomic_DNA"/>
</dbReference>
<dbReference type="InterPro" id="IPR029063">
    <property type="entry name" value="SAM-dependent_MTases_sf"/>
</dbReference>
<evidence type="ECO:0000313" key="3">
    <source>
        <dbReference type="EMBL" id="VBB27054.1"/>
    </source>
</evidence>
<sequence length="697" mass="81363">MHRGSTTVPSNNGSNIRYGGAIQSAQHGRRSFAPQPAGAPPMLPPQHNTRNQVQNRAKKRKLVDKLLPIQVRELVPESQAYMDLLAFEQKLDATITRKKLDIQEALKRPIKVKRRLRIYISHTFIPGKEPEREGDEGTVPMWELRVEGRLLDEPSTGVGTAGSGAAQNRNQPLKRKFSSFFKSLVIELDKEIYGPDNHLVEWHRTPQTNETDGFQVKRPGDRDVKCTILLLLDYQPMKFKLHPRLGKVLGMATETRPKIIEALWQYIKTHKLQDQAERDNINCDSYLEQIFGVKRMRFMEIPQRLQSLLHQPDPLILHHTIQYSEGNEKNTACYDIDVEMEDPLKTQMTSFLHSHANMPDISALDQKIFDIVEQINEWKLRRDFYVRFADNPQEFIHKWLISQSNDLKTMTEVFGDSEAERHAEYYYQPQIMEEAETCSSPPKLNQEQKEILRKQVPASDFKRIKLQEGLRKNWDKFYLRNKSNFFKDRWWTQHEFDGLLKKYINLQDNLNFLEAGCGVGNLLFPLMHLYPHWNFYAFDFSDNAIRLLRGRSETNNLTIRTAVADLTHDSLSLDFPAADIVSLIFVLSAIPPYKQQQAVKNLFHLVKIRGIVFVRDYGINDHAMLRFGRECKLDERFYAKQDGTMAYYFKLEELDELFIQHGFHKVISTYLLRKTINHQKDVSVDRVFVQAVYIKPF</sequence>
<evidence type="ECO:0000256" key="1">
    <source>
        <dbReference type="SAM" id="MobiDB-lite"/>
    </source>
</evidence>
<evidence type="ECO:0000313" key="4">
    <source>
        <dbReference type="Proteomes" id="UP000276991"/>
    </source>
</evidence>
<dbReference type="Pfam" id="PF02201">
    <property type="entry name" value="SWIB"/>
    <property type="match status" value="1"/>
</dbReference>
<dbReference type="SUPFAM" id="SSF53335">
    <property type="entry name" value="S-adenosyl-L-methionine-dependent methyltransferases"/>
    <property type="match status" value="1"/>
</dbReference>
<organism evidence="3 4">
    <name type="scientific">Acanthocheilonema viteae</name>
    <name type="common">Filarial nematode worm</name>
    <name type="synonym">Dipetalonema viteae</name>
    <dbReference type="NCBI Taxonomy" id="6277"/>
    <lineage>
        <taxon>Eukaryota</taxon>
        <taxon>Metazoa</taxon>
        <taxon>Ecdysozoa</taxon>
        <taxon>Nematoda</taxon>
        <taxon>Chromadorea</taxon>
        <taxon>Rhabditida</taxon>
        <taxon>Spirurina</taxon>
        <taxon>Spiruromorpha</taxon>
        <taxon>Filarioidea</taxon>
        <taxon>Onchocercidae</taxon>
        <taxon>Acanthocheilonema</taxon>
    </lineage>
</organism>
<name>A0A498SAI9_ACAVI</name>
<dbReference type="Proteomes" id="UP000276991">
    <property type="component" value="Unassembled WGS sequence"/>
</dbReference>
<feature type="domain" description="DM2" evidence="2">
    <location>
        <begin position="234"/>
        <end position="311"/>
    </location>
</feature>
<gene>
    <name evidence="3" type="ORF">NAV_LOCUS1884</name>
</gene>
<protein>
    <recommendedName>
        <fullName evidence="2">DM2 domain-containing protein</fullName>
    </recommendedName>
</protein>
<reference evidence="3 4" key="1">
    <citation type="submission" date="2018-08" db="EMBL/GenBank/DDBJ databases">
        <authorList>
            <person name="Laetsch R D."/>
            <person name="Stevens L."/>
            <person name="Kumar S."/>
            <person name="Blaxter L. M."/>
        </authorList>
    </citation>
    <scope>NUCLEOTIDE SEQUENCE [LARGE SCALE GENOMIC DNA]</scope>
</reference>
<dbReference type="InterPro" id="IPR036885">
    <property type="entry name" value="SWIB_MDM2_dom_sf"/>
</dbReference>
<keyword evidence="4" id="KW-1185">Reference proteome</keyword>
<dbReference type="InterPro" id="IPR013217">
    <property type="entry name" value="Methyltransf_12"/>
</dbReference>
<dbReference type="PROSITE" id="PS51925">
    <property type="entry name" value="SWIB_MDM2"/>
    <property type="match status" value="1"/>
</dbReference>
<dbReference type="PANTHER" id="PTHR13844">
    <property type="entry name" value="SWI/SNF-RELATED MATRIX-ASSOCIATED ACTIN-DEPENDENT REGULATOR OF CHROMATIN SUBFAMILY D"/>
    <property type="match status" value="1"/>
</dbReference>
<dbReference type="SUPFAM" id="SSF47592">
    <property type="entry name" value="SWIB/MDM2 domain"/>
    <property type="match status" value="1"/>
</dbReference>
<dbReference type="AlphaFoldDB" id="A0A498SAI9"/>
<feature type="compositionally biased region" description="Polar residues" evidence="1">
    <location>
        <begin position="46"/>
        <end position="55"/>
    </location>
</feature>
<evidence type="ECO:0000259" key="2">
    <source>
        <dbReference type="PROSITE" id="PS51925"/>
    </source>
</evidence>
<dbReference type="OrthoDB" id="10263741at2759"/>